<sequence length="181" mass="20378">MARVSSVHNDNIVEIEKRNVIKKVPEVVVDYNNKMGGVDHQGGYRGWEHPEPATALDRLRSAVGTQPQSALYGNDGQKKNGTPWVGRHVPGGSKYGDKKQREDEELEVVAEDDKKKDKEKTQQQKAILLKHIEFFLRLMATMLYWKQNAGIGLGISNNGFGIEDKKNTSEDLEALHHEDLC</sequence>
<evidence type="ECO:0000313" key="2">
    <source>
        <dbReference type="EMBL" id="CAL1275798.1"/>
    </source>
</evidence>
<protein>
    <submittedName>
        <fullName evidence="2">Uncharacterized protein</fullName>
    </submittedName>
</protein>
<organism evidence="2 3">
    <name type="scientific">Larinioides sclopetarius</name>
    <dbReference type="NCBI Taxonomy" id="280406"/>
    <lineage>
        <taxon>Eukaryota</taxon>
        <taxon>Metazoa</taxon>
        <taxon>Ecdysozoa</taxon>
        <taxon>Arthropoda</taxon>
        <taxon>Chelicerata</taxon>
        <taxon>Arachnida</taxon>
        <taxon>Araneae</taxon>
        <taxon>Araneomorphae</taxon>
        <taxon>Entelegynae</taxon>
        <taxon>Araneoidea</taxon>
        <taxon>Araneidae</taxon>
        <taxon>Larinioides</taxon>
    </lineage>
</organism>
<dbReference type="AlphaFoldDB" id="A0AAV1ZVF8"/>
<gene>
    <name evidence="2" type="ORF">LARSCL_LOCUS8300</name>
</gene>
<reference evidence="2 3" key="1">
    <citation type="submission" date="2024-04" db="EMBL/GenBank/DDBJ databases">
        <authorList>
            <person name="Rising A."/>
            <person name="Reimegard J."/>
            <person name="Sonavane S."/>
            <person name="Akerstrom W."/>
            <person name="Nylinder S."/>
            <person name="Hedman E."/>
            <person name="Kallberg Y."/>
        </authorList>
    </citation>
    <scope>NUCLEOTIDE SEQUENCE [LARGE SCALE GENOMIC DNA]</scope>
</reference>
<dbReference type="EMBL" id="CAXIEN010000088">
    <property type="protein sequence ID" value="CAL1275798.1"/>
    <property type="molecule type" value="Genomic_DNA"/>
</dbReference>
<name>A0AAV1ZVF8_9ARAC</name>
<feature type="region of interest" description="Disordered" evidence="1">
    <location>
        <begin position="64"/>
        <end position="120"/>
    </location>
</feature>
<dbReference type="Proteomes" id="UP001497382">
    <property type="component" value="Unassembled WGS sequence"/>
</dbReference>
<proteinExistence type="predicted"/>
<feature type="compositionally biased region" description="Basic and acidic residues" evidence="1">
    <location>
        <begin position="111"/>
        <end position="120"/>
    </location>
</feature>
<keyword evidence="3" id="KW-1185">Reference proteome</keyword>
<evidence type="ECO:0000256" key="1">
    <source>
        <dbReference type="SAM" id="MobiDB-lite"/>
    </source>
</evidence>
<accession>A0AAV1ZVF8</accession>
<evidence type="ECO:0000313" key="3">
    <source>
        <dbReference type="Proteomes" id="UP001497382"/>
    </source>
</evidence>
<comment type="caution">
    <text evidence="2">The sequence shown here is derived from an EMBL/GenBank/DDBJ whole genome shotgun (WGS) entry which is preliminary data.</text>
</comment>